<evidence type="ECO:0000313" key="2">
    <source>
        <dbReference type="EMBL" id="KAA8890261.1"/>
    </source>
</evidence>
<dbReference type="AlphaFoldDB" id="A0A5N0ERB1"/>
<dbReference type="OrthoDB" id="4556881at2"/>
<feature type="region of interest" description="Disordered" evidence="1">
    <location>
        <begin position="31"/>
        <end position="156"/>
    </location>
</feature>
<feature type="compositionally biased region" description="Low complexity" evidence="1">
    <location>
        <begin position="85"/>
        <end position="131"/>
    </location>
</feature>
<accession>A0A5N0ERB1</accession>
<gene>
    <name evidence="2" type="ORF">F3087_02835</name>
</gene>
<keyword evidence="3" id="KW-1185">Reference proteome</keyword>
<evidence type="ECO:0000313" key="3">
    <source>
        <dbReference type="Proteomes" id="UP000323876"/>
    </source>
</evidence>
<feature type="region of interest" description="Disordered" evidence="1">
    <location>
        <begin position="694"/>
        <end position="720"/>
    </location>
</feature>
<evidence type="ECO:0000256" key="1">
    <source>
        <dbReference type="SAM" id="MobiDB-lite"/>
    </source>
</evidence>
<proteinExistence type="predicted"/>
<feature type="region of interest" description="Disordered" evidence="1">
    <location>
        <begin position="738"/>
        <end position="783"/>
    </location>
</feature>
<comment type="caution">
    <text evidence="2">The sequence shown here is derived from an EMBL/GenBank/DDBJ whole genome shotgun (WGS) entry which is preliminary data.</text>
</comment>
<organism evidence="2 3">
    <name type="scientific">Nocardia colli</name>
    <dbReference type="NCBI Taxonomy" id="2545717"/>
    <lineage>
        <taxon>Bacteria</taxon>
        <taxon>Bacillati</taxon>
        <taxon>Actinomycetota</taxon>
        <taxon>Actinomycetes</taxon>
        <taxon>Mycobacteriales</taxon>
        <taxon>Nocardiaceae</taxon>
        <taxon>Nocardia</taxon>
    </lineage>
</organism>
<name>A0A5N0ERB1_9NOCA</name>
<reference evidence="2 3" key="1">
    <citation type="submission" date="2019-09" db="EMBL/GenBank/DDBJ databases">
        <authorList>
            <person name="Wang X."/>
        </authorList>
    </citation>
    <scope>NUCLEOTIDE SEQUENCE [LARGE SCALE GENOMIC DNA]</scope>
    <source>
        <strain evidence="2 3">CICC 11023</strain>
    </source>
</reference>
<sequence>MTAVSSGQKLARIFAGRDMVEAARPVVNSASAVADSAPGAGAPFASPSVVKPVSFQTGPGDRSMTPEEQAAANQARRDEQTQFSPVPGGNQPAQGGNQPAQGGNQPAQGVPAPPANNTVPQQNVPQVQPVQNPQPAPGNPAPGTDKPAPAPAPALSAEGVPWETKADNGAVATSVIVPGTGGQTIDTTIRNADGTTTQMRSVSNGQGGVTTWTANADGSYSVRYPDGTEGAEGGRAKIYTVPAGMNPSGPAPMQADISADGTRVETPSFDADGNRIGTDVGILNEQGLYNNYHHDNYGNVLITQAVSNGKGGVDSTIIGGIDSDGSKWHLDKAGNRWSVSDDGQGNTYLSRTVQAEDGVHWLHTNKAGLVVDEYRGRGTDWYADTYNADGTRTRRYADKSETVFDAAGKTIGHNKAPDDRMWWEKIGGGAIRGGTAFGSAIVDVLAYPFRKVADGMAGMSAMQVTQSGVMVTYQPPDREARLAEIGGAFVRPVVGSVEYLAGNLTDFMATGSSIRVGTNGIGSTYQRPDRENTLVGDLIGVTPKEMKENPWESAGLLGFNVAMNAGGFRFGRGARVPKVEEPIVIDQWIDYRWGESWDVEPGPRAGAWLYGIDEATEFGGFRPLVEMPRLGDFPKFGAAPGFVGFADGASYFGHPVIEIQPLRAGEFSGPHRTRDFNDLIEDSVFLRAEGVEDARGLPPLPKKERRPEERALTTGRWRSDEYPDAPRDLYNFSGWQHDWSPAKEAPQRPPAGERVYETSRASSYDPETGTWRASQGSDRRHDSEPKLFEELIRAQLAQRSGLQLSEVNSIIHESAELVELFATHDPNLSSPGLMGVRERTAARIEMAIYEANSRAAAKYGSSYKPFTSADIAGDLRLVIDLPAARQINMPPAYQVCRSCEQLMDVYQAVFRNVRIEAVNLKGERVYPL</sequence>
<dbReference type="RefSeq" id="WP_150400175.1">
    <property type="nucleotide sequence ID" value="NZ_VXLC01000001.1"/>
</dbReference>
<dbReference type="Proteomes" id="UP000323876">
    <property type="component" value="Unassembled WGS sequence"/>
</dbReference>
<dbReference type="EMBL" id="VXLC01000001">
    <property type="protein sequence ID" value="KAA8890261.1"/>
    <property type="molecule type" value="Genomic_DNA"/>
</dbReference>
<protein>
    <submittedName>
        <fullName evidence="2">Uncharacterized protein</fullName>
    </submittedName>
</protein>
<feature type="compositionally biased region" description="Low complexity" evidence="1">
    <location>
        <begin position="31"/>
        <end position="48"/>
    </location>
</feature>
<feature type="compositionally biased region" description="Low complexity" evidence="1">
    <location>
        <begin position="141"/>
        <end position="156"/>
    </location>
</feature>